<organism evidence="3 4">
    <name type="scientific">Phialemonium atrogriseum</name>
    <dbReference type="NCBI Taxonomy" id="1093897"/>
    <lineage>
        <taxon>Eukaryota</taxon>
        <taxon>Fungi</taxon>
        <taxon>Dikarya</taxon>
        <taxon>Ascomycota</taxon>
        <taxon>Pezizomycotina</taxon>
        <taxon>Sordariomycetes</taxon>
        <taxon>Sordariomycetidae</taxon>
        <taxon>Cephalothecales</taxon>
        <taxon>Cephalothecaceae</taxon>
        <taxon>Phialemonium</taxon>
    </lineage>
</organism>
<evidence type="ECO:0000313" key="4">
    <source>
        <dbReference type="Proteomes" id="UP001244011"/>
    </source>
</evidence>
<protein>
    <recommendedName>
        <fullName evidence="5">Mitochondrial integral membrane protein</fullName>
    </recommendedName>
</protein>
<keyword evidence="2" id="KW-0812">Transmembrane</keyword>
<evidence type="ECO:0000256" key="1">
    <source>
        <dbReference type="SAM" id="MobiDB-lite"/>
    </source>
</evidence>
<dbReference type="InterPro" id="IPR029058">
    <property type="entry name" value="AB_hydrolase_fold"/>
</dbReference>
<dbReference type="GeneID" id="85307169"/>
<keyword evidence="2" id="KW-1133">Transmembrane helix</keyword>
<dbReference type="Gene3D" id="3.40.50.1820">
    <property type="entry name" value="alpha/beta hydrolase"/>
    <property type="match status" value="1"/>
</dbReference>
<dbReference type="RefSeq" id="XP_060284513.1">
    <property type="nucleotide sequence ID" value="XM_060423982.1"/>
</dbReference>
<dbReference type="InterPro" id="IPR019431">
    <property type="entry name" value="DUF2417"/>
</dbReference>
<feature type="region of interest" description="Disordered" evidence="1">
    <location>
        <begin position="1"/>
        <end position="42"/>
    </location>
</feature>
<evidence type="ECO:0000313" key="3">
    <source>
        <dbReference type="EMBL" id="KAK1768300.1"/>
    </source>
</evidence>
<evidence type="ECO:0000256" key="2">
    <source>
        <dbReference type="SAM" id="Phobius"/>
    </source>
</evidence>
<reference evidence="3" key="1">
    <citation type="submission" date="2023-06" db="EMBL/GenBank/DDBJ databases">
        <title>Genome-scale phylogeny and comparative genomics of the fungal order Sordariales.</title>
        <authorList>
            <consortium name="Lawrence Berkeley National Laboratory"/>
            <person name="Hensen N."/>
            <person name="Bonometti L."/>
            <person name="Westerberg I."/>
            <person name="Brannstrom I.O."/>
            <person name="Guillou S."/>
            <person name="Cros-Aarteil S."/>
            <person name="Calhoun S."/>
            <person name="Haridas S."/>
            <person name="Kuo A."/>
            <person name="Mondo S."/>
            <person name="Pangilinan J."/>
            <person name="Riley R."/>
            <person name="Labutti K."/>
            <person name="Andreopoulos B."/>
            <person name="Lipzen A."/>
            <person name="Chen C."/>
            <person name="Yanf M."/>
            <person name="Daum C."/>
            <person name="Ng V."/>
            <person name="Clum A."/>
            <person name="Steindorff A."/>
            <person name="Ohm R."/>
            <person name="Martin F."/>
            <person name="Silar P."/>
            <person name="Natvig D."/>
            <person name="Lalanne C."/>
            <person name="Gautier V."/>
            <person name="Ament-Velasquez S.L."/>
            <person name="Kruys A."/>
            <person name="Hutchinson M.I."/>
            <person name="Powell A.J."/>
            <person name="Barry K."/>
            <person name="Miller A.N."/>
            <person name="Grigoriev I.V."/>
            <person name="Debuchy R."/>
            <person name="Gladieux P."/>
            <person name="Thoren M.H."/>
            <person name="Johannesson H."/>
        </authorList>
    </citation>
    <scope>NUCLEOTIDE SEQUENCE</scope>
    <source>
        <strain evidence="3">8032-3</strain>
    </source>
</reference>
<keyword evidence="2" id="KW-0472">Membrane</keyword>
<keyword evidence="4" id="KW-1185">Reference proteome</keyword>
<feature type="compositionally biased region" description="Basic and acidic residues" evidence="1">
    <location>
        <begin position="7"/>
        <end position="17"/>
    </location>
</feature>
<sequence length="534" mass="59669">MKWFWESQRDGERDRYGSRSGSPAEHDSDSRERGDRAPDEHTRLLPNRVDSGIPYLSPDDPAVSPYNLWTVRLVRRITVLLAVITFLCWIVQLASAFVTLPGFHSRGGGFFGFVYVSLALVTLVISLIFFSVPSKSARILSIVMAVLLLVQTIIILAVEKTRHEEAWVGVASVVWVLLISIWDLVAGSIVQRGKTEEEERLTGRSESRRTLLEWTGVTLSTVALFVMTLVLVLMSCNLIIRAVDAGLAPPGGLYWVDDDKYQIHVYCRGNETNSDGEKVPTVLFEAGEDPVEWGLWQFADNALQNGSISRYCFADRSGVAWSDAAPSPLSASMASDALGEALARAGEKGPWILASAGIGSIYSRIFSSRHGREVEAILMIDPLHEDLLYRVGRPGRGFLLWLQGVISPLGLERVSGSLFKGRNRVDRVWGRSAYQSGKTIFGKLQESLVADSLTKREAISSRAIQYQDTPVVVISSGVKLRRDSEWEEKQRDLTHLTRNLEDWDIVEKAPHQVWRTLEGREQIEKRLKKLAHRG</sequence>
<feature type="transmembrane region" description="Helical" evidence="2">
    <location>
        <begin position="139"/>
        <end position="158"/>
    </location>
</feature>
<gene>
    <name evidence="3" type="ORF">QBC33DRAFT_370549</name>
</gene>
<feature type="transmembrane region" description="Helical" evidence="2">
    <location>
        <begin position="211"/>
        <end position="234"/>
    </location>
</feature>
<dbReference type="SUPFAM" id="SSF53474">
    <property type="entry name" value="alpha/beta-Hydrolases"/>
    <property type="match status" value="1"/>
</dbReference>
<dbReference type="Pfam" id="PF10329">
    <property type="entry name" value="DUF2417"/>
    <property type="match status" value="1"/>
</dbReference>
<feature type="compositionally biased region" description="Basic and acidic residues" evidence="1">
    <location>
        <begin position="24"/>
        <end position="42"/>
    </location>
</feature>
<dbReference type="AlphaFoldDB" id="A0AAJ0FPN1"/>
<accession>A0AAJ0FPN1</accession>
<proteinExistence type="predicted"/>
<comment type="caution">
    <text evidence="3">The sequence shown here is derived from an EMBL/GenBank/DDBJ whole genome shotgun (WGS) entry which is preliminary data.</text>
</comment>
<feature type="transmembrane region" description="Helical" evidence="2">
    <location>
        <begin position="110"/>
        <end position="132"/>
    </location>
</feature>
<name>A0AAJ0FPN1_9PEZI</name>
<feature type="transmembrane region" description="Helical" evidence="2">
    <location>
        <begin position="77"/>
        <end position="98"/>
    </location>
</feature>
<feature type="transmembrane region" description="Helical" evidence="2">
    <location>
        <begin position="170"/>
        <end position="190"/>
    </location>
</feature>
<dbReference type="Proteomes" id="UP001244011">
    <property type="component" value="Unassembled WGS sequence"/>
</dbReference>
<dbReference type="EMBL" id="MU839005">
    <property type="protein sequence ID" value="KAK1768300.1"/>
    <property type="molecule type" value="Genomic_DNA"/>
</dbReference>
<evidence type="ECO:0008006" key="5">
    <source>
        <dbReference type="Google" id="ProtNLM"/>
    </source>
</evidence>